<proteinExistence type="predicted"/>
<evidence type="ECO:0000256" key="1">
    <source>
        <dbReference type="SAM" id="Phobius"/>
    </source>
</evidence>
<organism evidence="2 3">
    <name type="scientific">Mycoplasma suis (strain KI_3806)</name>
    <dbReference type="NCBI Taxonomy" id="708248"/>
    <lineage>
        <taxon>Bacteria</taxon>
        <taxon>Bacillati</taxon>
        <taxon>Mycoplasmatota</taxon>
        <taxon>Mollicutes</taxon>
        <taxon>Mycoplasmataceae</taxon>
        <taxon>Mycoplasma</taxon>
    </lineage>
</organism>
<dbReference type="KEGG" id="msk:MSUIS_05030"/>
<sequence length="50" mass="5567">MHYFSAGGGFQGLSTKTRSRNSSFLYLDPLVFLGFLLALIQMVEPKKNGK</sequence>
<keyword evidence="1" id="KW-0812">Transmembrane</keyword>
<dbReference type="Proteomes" id="UP000008645">
    <property type="component" value="Chromosome"/>
</dbReference>
<evidence type="ECO:0000313" key="3">
    <source>
        <dbReference type="Proteomes" id="UP000008645"/>
    </source>
</evidence>
<evidence type="ECO:0000313" key="2">
    <source>
        <dbReference type="EMBL" id="CBZ40596.1"/>
    </source>
</evidence>
<feature type="transmembrane region" description="Helical" evidence="1">
    <location>
        <begin position="24"/>
        <end position="43"/>
    </location>
</feature>
<keyword evidence="1" id="KW-1133">Transmembrane helix</keyword>
<name>F0V1R5_MYCS3</name>
<keyword evidence="1" id="KW-0472">Membrane</keyword>
<dbReference type="AlphaFoldDB" id="F0V1R5"/>
<dbReference type="HOGENOM" id="CLU_3120098_0_0_14"/>
<dbReference type="EMBL" id="FQ790233">
    <property type="protein sequence ID" value="CBZ40596.1"/>
    <property type="molecule type" value="Genomic_DNA"/>
</dbReference>
<reference evidence="2 3" key="1">
    <citation type="journal article" date="2011" name="J. Bacteriol.">
        <title>Complete genome sequence of the hemotrophic Mycoplasma suis strain KI3806.</title>
        <authorList>
            <person name="Oehlerking J."/>
            <person name="Kube M."/>
            <person name="Felder K.M."/>
            <person name="Matter D."/>
            <person name="Wittenbrink M.M."/>
            <person name="Schwarzenbach S."/>
            <person name="Kramer M.M."/>
            <person name="Hoelzle K."/>
            <person name="Hoelzle L.E."/>
        </authorList>
    </citation>
    <scope>NUCLEOTIDE SEQUENCE [LARGE SCALE GENOMIC DNA]</scope>
    <source>
        <strain evidence="3">KI_3806</strain>
    </source>
</reference>
<protein>
    <submittedName>
        <fullName evidence="2">Uncharacterized protein</fullName>
    </submittedName>
</protein>
<gene>
    <name evidence="2" type="ORF">MSUIS_05030</name>
</gene>
<accession>F0V1R5</accession>